<reference evidence="2" key="2">
    <citation type="submission" date="2022-01" db="EMBL/GenBank/DDBJ databases">
        <authorList>
            <person name="Yamashiro T."/>
            <person name="Shiraishi A."/>
            <person name="Satake H."/>
            <person name="Nakayama K."/>
        </authorList>
    </citation>
    <scope>NUCLEOTIDE SEQUENCE</scope>
</reference>
<keyword evidence="3" id="KW-1185">Reference proteome</keyword>
<comment type="caution">
    <text evidence="2">The sequence shown here is derived from an EMBL/GenBank/DDBJ whole genome shotgun (WGS) entry which is preliminary data.</text>
</comment>
<name>A0ABQ4YK22_9ASTR</name>
<feature type="compositionally biased region" description="Basic and acidic residues" evidence="1">
    <location>
        <begin position="32"/>
        <end position="45"/>
    </location>
</feature>
<proteinExistence type="predicted"/>
<protein>
    <submittedName>
        <fullName evidence="2">Uncharacterized protein</fullName>
    </submittedName>
</protein>
<evidence type="ECO:0000313" key="3">
    <source>
        <dbReference type="Proteomes" id="UP001151760"/>
    </source>
</evidence>
<organism evidence="2 3">
    <name type="scientific">Tanacetum coccineum</name>
    <dbReference type="NCBI Taxonomy" id="301880"/>
    <lineage>
        <taxon>Eukaryota</taxon>
        <taxon>Viridiplantae</taxon>
        <taxon>Streptophyta</taxon>
        <taxon>Embryophyta</taxon>
        <taxon>Tracheophyta</taxon>
        <taxon>Spermatophyta</taxon>
        <taxon>Magnoliopsida</taxon>
        <taxon>eudicotyledons</taxon>
        <taxon>Gunneridae</taxon>
        <taxon>Pentapetalae</taxon>
        <taxon>asterids</taxon>
        <taxon>campanulids</taxon>
        <taxon>Asterales</taxon>
        <taxon>Asteraceae</taxon>
        <taxon>Asteroideae</taxon>
        <taxon>Anthemideae</taxon>
        <taxon>Anthemidinae</taxon>
        <taxon>Tanacetum</taxon>
    </lineage>
</organism>
<feature type="compositionally biased region" description="Polar residues" evidence="1">
    <location>
        <begin position="74"/>
        <end position="84"/>
    </location>
</feature>
<feature type="region of interest" description="Disordered" evidence="1">
    <location>
        <begin position="32"/>
        <end position="84"/>
    </location>
</feature>
<evidence type="ECO:0000256" key="1">
    <source>
        <dbReference type="SAM" id="MobiDB-lite"/>
    </source>
</evidence>
<evidence type="ECO:0000313" key="2">
    <source>
        <dbReference type="EMBL" id="GJS78179.1"/>
    </source>
</evidence>
<dbReference type="EMBL" id="BQNB010010505">
    <property type="protein sequence ID" value="GJS78179.1"/>
    <property type="molecule type" value="Genomic_DNA"/>
</dbReference>
<feature type="compositionally biased region" description="Basic and acidic residues" evidence="1">
    <location>
        <begin position="52"/>
        <end position="63"/>
    </location>
</feature>
<dbReference type="Proteomes" id="UP001151760">
    <property type="component" value="Unassembled WGS sequence"/>
</dbReference>
<accession>A0ABQ4YK22</accession>
<reference evidence="2" key="1">
    <citation type="journal article" date="2022" name="Int. J. Mol. Sci.">
        <title>Draft Genome of Tanacetum Coccineum: Genomic Comparison of Closely Related Tanacetum-Family Plants.</title>
        <authorList>
            <person name="Yamashiro T."/>
            <person name="Shiraishi A."/>
            <person name="Nakayama K."/>
            <person name="Satake H."/>
        </authorList>
    </citation>
    <scope>NUCLEOTIDE SEQUENCE</scope>
</reference>
<gene>
    <name evidence="2" type="ORF">Tco_0728060</name>
</gene>
<sequence length="84" mass="9763">MQIRNFEDHLPSARLHSFLPFDMRTNAGHFARECRTKEDNRRRDGWNPANKDGSRTGKKEESKAMVTVDGESVDWTTHSENNED</sequence>